<evidence type="ECO:0000256" key="7">
    <source>
        <dbReference type="ARBA" id="ARBA00023180"/>
    </source>
</evidence>
<keyword evidence="4" id="KW-1133">Transmembrane helix</keyword>
<reference evidence="10" key="3">
    <citation type="submission" date="2015-04" db="UniProtKB">
        <authorList>
            <consortium name="EnsemblPlants"/>
        </authorList>
    </citation>
    <scope>IDENTIFICATION</scope>
    <source>
        <strain evidence="10">cv. Jemalong A17</strain>
    </source>
</reference>
<evidence type="ECO:0000256" key="3">
    <source>
        <dbReference type="ARBA" id="ARBA00022729"/>
    </source>
</evidence>
<reference evidence="9 11" key="2">
    <citation type="journal article" date="2014" name="BMC Genomics">
        <title>An improved genome release (version Mt4.0) for the model legume Medicago truncatula.</title>
        <authorList>
            <person name="Tang H."/>
            <person name="Krishnakumar V."/>
            <person name="Bidwell S."/>
            <person name="Rosen B."/>
            <person name="Chan A."/>
            <person name="Zhou S."/>
            <person name="Gentzbittel L."/>
            <person name="Childs K.L."/>
            <person name="Yandell M."/>
            <person name="Gundlach H."/>
            <person name="Mayer K.F."/>
            <person name="Schwartz D.C."/>
            <person name="Town C.D."/>
        </authorList>
    </citation>
    <scope>GENOME REANNOTATION</scope>
    <source>
        <strain evidence="9">A17</strain>
        <strain evidence="10 11">cv. Jemalong A17</strain>
    </source>
</reference>
<dbReference type="InterPro" id="IPR046956">
    <property type="entry name" value="RLP23-like"/>
</dbReference>
<name>A0A072UN71_MEDTR</name>
<dbReference type="Gene3D" id="3.80.10.10">
    <property type="entry name" value="Ribonuclease Inhibitor"/>
    <property type="match status" value="1"/>
</dbReference>
<dbReference type="SUPFAM" id="SSF52058">
    <property type="entry name" value="L domain-like"/>
    <property type="match status" value="1"/>
</dbReference>
<evidence type="ECO:0000256" key="1">
    <source>
        <dbReference type="ARBA" id="ARBA00004479"/>
    </source>
</evidence>
<feature type="compositionally biased region" description="Basic residues" evidence="8">
    <location>
        <begin position="1"/>
        <end position="11"/>
    </location>
</feature>
<keyword evidence="7" id="KW-0325">Glycoprotein</keyword>
<gene>
    <name evidence="9" type="ordered locus">MTR_4g094310</name>
</gene>
<dbReference type="PANTHER" id="PTHR48063">
    <property type="entry name" value="LRR RECEPTOR-LIKE KINASE"/>
    <property type="match status" value="1"/>
</dbReference>
<keyword evidence="5" id="KW-0472">Membrane</keyword>
<evidence type="ECO:0000256" key="6">
    <source>
        <dbReference type="ARBA" id="ARBA00023170"/>
    </source>
</evidence>
<dbReference type="AlphaFoldDB" id="A0A072UN71"/>
<dbReference type="Proteomes" id="UP000002051">
    <property type="component" value="Chromosome 4"/>
</dbReference>
<proteinExistence type="predicted"/>
<dbReference type="EnsemblPlants" id="KEH31254">
    <property type="protein sequence ID" value="KEH31254"/>
    <property type="gene ID" value="MTR_4g094310"/>
</dbReference>
<keyword evidence="2" id="KW-0812">Transmembrane</keyword>
<evidence type="ECO:0000313" key="9">
    <source>
        <dbReference type="EMBL" id="KEH31254.1"/>
    </source>
</evidence>
<feature type="compositionally biased region" description="Polar residues" evidence="8">
    <location>
        <begin position="12"/>
        <end position="22"/>
    </location>
</feature>
<dbReference type="InterPro" id="IPR001611">
    <property type="entry name" value="Leu-rich_rpt"/>
</dbReference>
<evidence type="ECO:0000256" key="2">
    <source>
        <dbReference type="ARBA" id="ARBA00022692"/>
    </source>
</evidence>
<evidence type="ECO:0000313" key="10">
    <source>
        <dbReference type="EnsemblPlants" id="KEH31254"/>
    </source>
</evidence>
<reference evidence="9 11" key="1">
    <citation type="journal article" date="2011" name="Nature">
        <title>The Medicago genome provides insight into the evolution of rhizobial symbioses.</title>
        <authorList>
            <person name="Young N.D."/>
            <person name="Debelle F."/>
            <person name="Oldroyd G.E."/>
            <person name="Geurts R."/>
            <person name="Cannon S.B."/>
            <person name="Udvardi M.K."/>
            <person name="Benedito V.A."/>
            <person name="Mayer K.F."/>
            <person name="Gouzy J."/>
            <person name="Schoof H."/>
            <person name="Van de Peer Y."/>
            <person name="Proost S."/>
            <person name="Cook D.R."/>
            <person name="Meyers B.C."/>
            <person name="Spannagl M."/>
            <person name="Cheung F."/>
            <person name="De Mita S."/>
            <person name="Krishnakumar V."/>
            <person name="Gundlach H."/>
            <person name="Zhou S."/>
            <person name="Mudge J."/>
            <person name="Bharti A.K."/>
            <person name="Murray J.D."/>
            <person name="Naoumkina M.A."/>
            <person name="Rosen B."/>
            <person name="Silverstein K.A."/>
            <person name="Tang H."/>
            <person name="Rombauts S."/>
            <person name="Zhao P.X."/>
            <person name="Zhou P."/>
            <person name="Barbe V."/>
            <person name="Bardou P."/>
            <person name="Bechner M."/>
            <person name="Bellec A."/>
            <person name="Berger A."/>
            <person name="Berges H."/>
            <person name="Bidwell S."/>
            <person name="Bisseling T."/>
            <person name="Choisne N."/>
            <person name="Couloux A."/>
            <person name="Denny R."/>
            <person name="Deshpande S."/>
            <person name="Dai X."/>
            <person name="Doyle J.J."/>
            <person name="Dudez A.M."/>
            <person name="Farmer A.D."/>
            <person name="Fouteau S."/>
            <person name="Franken C."/>
            <person name="Gibelin C."/>
            <person name="Gish J."/>
            <person name="Goldstein S."/>
            <person name="Gonzalez A.J."/>
            <person name="Green P.J."/>
            <person name="Hallab A."/>
            <person name="Hartog M."/>
            <person name="Hua A."/>
            <person name="Humphray S.J."/>
            <person name="Jeong D.H."/>
            <person name="Jing Y."/>
            <person name="Jocker A."/>
            <person name="Kenton S.M."/>
            <person name="Kim D.J."/>
            <person name="Klee K."/>
            <person name="Lai H."/>
            <person name="Lang C."/>
            <person name="Lin S."/>
            <person name="Macmil S.L."/>
            <person name="Magdelenat G."/>
            <person name="Matthews L."/>
            <person name="McCorrison J."/>
            <person name="Monaghan E.L."/>
            <person name="Mun J.H."/>
            <person name="Najar F.Z."/>
            <person name="Nicholson C."/>
            <person name="Noirot C."/>
            <person name="O'Bleness M."/>
            <person name="Paule C.R."/>
            <person name="Poulain J."/>
            <person name="Prion F."/>
            <person name="Qin B."/>
            <person name="Qu C."/>
            <person name="Retzel E.F."/>
            <person name="Riddle C."/>
            <person name="Sallet E."/>
            <person name="Samain S."/>
            <person name="Samson N."/>
            <person name="Sanders I."/>
            <person name="Saurat O."/>
            <person name="Scarpelli C."/>
            <person name="Schiex T."/>
            <person name="Segurens B."/>
            <person name="Severin A.J."/>
            <person name="Sherrier D.J."/>
            <person name="Shi R."/>
            <person name="Sims S."/>
            <person name="Singer S.R."/>
            <person name="Sinharoy S."/>
            <person name="Sterck L."/>
            <person name="Viollet A."/>
            <person name="Wang B.B."/>
            <person name="Wang K."/>
            <person name="Wang M."/>
            <person name="Wang X."/>
            <person name="Warfsmann J."/>
            <person name="Weissenbach J."/>
            <person name="White D.D."/>
            <person name="White J.D."/>
            <person name="Wiley G.B."/>
            <person name="Wincker P."/>
            <person name="Xing Y."/>
            <person name="Yang L."/>
            <person name="Yao Z."/>
            <person name="Ying F."/>
            <person name="Zhai J."/>
            <person name="Zhou L."/>
            <person name="Zuber A."/>
            <person name="Denarie J."/>
            <person name="Dixon R.A."/>
            <person name="May G.D."/>
            <person name="Schwartz D.C."/>
            <person name="Rogers J."/>
            <person name="Quetier F."/>
            <person name="Town C.D."/>
            <person name="Roe B.A."/>
        </authorList>
    </citation>
    <scope>NUCLEOTIDE SEQUENCE [LARGE SCALE GENOMIC DNA]</scope>
    <source>
        <strain evidence="9">A17</strain>
        <strain evidence="10 11">cv. Jemalong A17</strain>
    </source>
</reference>
<evidence type="ECO:0000313" key="11">
    <source>
        <dbReference type="Proteomes" id="UP000002051"/>
    </source>
</evidence>
<feature type="region of interest" description="Disordered" evidence="8">
    <location>
        <begin position="1"/>
        <end position="22"/>
    </location>
</feature>
<dbReference type="InterPro" id="IPR032675">
    <property type="entry name" value="LRR_dom_sf"/>
</dbReference>
<comment type="subcellular location">
    <subcellularLocation>
        <location evidence="1">Membrane</location>
        <topology evidence="1">Single-pass type I membrane protein</topology>
    </subcellularLocation>
</comment>
<dbReference type="EMBL" id="CM001220">
    <property type="protein sequence ID" value="KEH31254.1"/>
    <property type="molecule type" value="Genomic_DNA"/>
</dbReference>
<sequence>MTKKPYSKSKKNLATQPNSLHGIQTTMTAATTNGRVSHATQTESPTLVSTTSTSLNLFHFHPPSLTSLFLTISLSPASPTSSALSHRPSPNSPILITSPSAIPYQHLRRDTKHSFKYENPITDRLHQQQTHWYSTGVLRLVPKILYVNDYLAKPPLREDSRVSGKAELGASGLVTQHIMLGMNSLAFDIGKVGLSKHLETVDLRNNKIYGTLPKGLRKLKFLSEFNVSYNSLCGEIPIGGELQRFDEYCYAHNKCLCGSPLQPCNT</sequence>
<evidence type="ECO:0000256" key="5">
    <source>
        <dbReference type="ARBA" id="ARBA00023136"/>
    </source>
</evidence>
<evidence type="ECO:0000256" key="8">
    <source>
        <dbReference type="SAM" id="MobiDB-lite"/>
    </source>
</evidence>
<dbReference type="GO" id="GO:0016020">
    <property type="term" value="C:membrane"/>
    <property type="evidence" value="ECO:0007669"/>
    <property type="project" value="UniProtKB-SubCell"/>
</dbReference>
<keyword evidence="6" id="KW-0675">Receptor</keyword>
<dbReference type="STRING" id="3880.A0A072UN71"/>
<keyword evidence="3" id="KW-0732">Signal</keyword>
<organism evidence="9 11">
    <name type="scientific">Medicago truncatula</name>
    <name type="common">Barrel medic</name>
    <name type="synonym">Medicago tribuloides</name>
    <dbReference type="NCBI Taxonomy" id="3880"/>
    <lineage>
        <taxon>Eukaryota</taxon>
        <taxon>Viridiplantae</taxon>
        <taxon>Streptophyta</taxon>
        <taxon>Embryophyta</taxon>
        <taxon>Tracheophyta</taxon>
        <taxon>Spermatophyta</taxon>
        <taxon>Magnoliopsida</taxon>
        <taxon>eudicotyledons</taxon>
        <taxon>Gunneridae</taxon>
        <taxon>Pentapetalae</taxon>
        <taxon>rosids</taxon>
        <taxon>fabids</taxon>
        <taxon>Fabales</taxon>
        <taxon>Fabaceae</taxon>
        <taxon>Papilionoideae</taxon>
        <taxon>50 kb inversion clade</taxon>
        <taxon>NPAAA clade</taxon>
        <taxon>Hologalegina</taxon>
        <taxon>IRL clade</taxon>
        <taxon>Trifolieae</taxon>
        <taxon>Medicago</taxon>
    </lineage>
</organism>
<protein>
    <submittedName>
        <fullName evidence="9 10">Uncharacterized protein</fullName>
    </submittedName>
</protein>
<keyword evidence="11" id="KW-1185">Reference proteome</keyword>
<accession>A0A072UN71</accession>
<dbReference type="Pfam" id="PF00560">
    <property type="entry name" value="LRR_1"/>
    <property type="match status" value="1"/>
</dbReference>
<evidence type="ECO:0000256" key="4">
    <source>
        <dbReference type="ARBA" id="ARBA00022989"/>
    </source>
</evidence>
<dbReference type="HOGENOM" id="CLU_1047208_0_0_1"/>